<feature type="transmembrane region" description="Helical" evidence="6">
    <location>
        <begin position="191"/>
        <end position="218"/>
    </location>
</feature>
<keyword evidence="5 6" id="KW-0472">Membrane</keyword>
<protein>
    <submittedName>
        <fullName evidence="8">ABC-2 type transport system permease protein</fullName>
    </submittedName>
</protein>
<keyword evidence="3 6" id="KW-0812">Transmembrane</keyword>
<feature type="transmembrane region" description="Helical" evidence="6">
    <location>
        <begin position="35"/>
        <end position="53"/>
    </location>
</feature>
<comment type="subcellular location">
    <subcellularLocation>
        <location evidence="1">Cell membrane</location>
        <topology evidence="1">Multi-pass membrane protein</topology>
    </subcellularLocation>
</comment>
<proteinExistence type="predicted"/>
<evidence type="ECO:0000256" key="2">
    <source>
        <dbReference type="ARBA" id="ARBA00022475"/>
    </source>
</evidence>
<dbReference type="PANTHER" id="PTHR30294:SF47">
    <property type="entry name" value="INNER MEMBRANE TRANSPORT PERMEASE YHHJ"/>
    <property type="match status" value="1"/>
</dbReference>
<dbReference type="Gene3D" id="3.40.1710.10">
    <property type="entry name" value="abc type-2 transporter like domain"/>
    <property type="match status" value="1"/>
</dbReference>
<dbReference type="InterPro" id="IPR051449">
    <property type="entry name" value="ABC-2_transporter_component"/>
</dbReference>
<dbReference type="Proteomes" id="UP000199206">
    <property type="component" value="Unassembled WGS sequence"/>
</dbReference>
<dbReference type="GO" id="GO:0005886">
    <property type="term" value="C:plasma membrane"/>
    <property type="evidence" value="ECO:0007669"/>
    <property type="project" value="UniProtKB-SubCell"/>
</dbReference>
<gene>
    <name evidence="8" type="ORF">SAMN05192583_1075</name>
</gene>
<dbReference type="OrthoDB" id="9784671at2"/>
<dbReference type="GO" id="GO:0140359">
    <property type="term" value="F:ABC-type transporter activity"/>
    <property type="evidence" value="ECO:0007669"/>
    <property type="project" value="InterPro"/>
</dbReference>
<evidence type="ECO:0000313" key="8">
    <source>
        <dbReference type="EMBL" id="SEM74561.1"/>
    </source>
</evidence>
<evidence type="ECO:0000313" key="9">
    <source>
        <dbReference type="Proteomes" id="UP000199206"/>
    </source>
</evidence>
<evidence type="ECO:0000256" key="3">
    <source>
        <dbReference type="ARBA" id="ARBA00022692"/>
    </source>
</evidence>
<reference evidence="9" key="1">
    <citation type="submission" date="2016-10" db="EMBL/GenBank/DDBJ databases">
        <authorList>
            <person name="Varghese N."/>
            <person name="Submissions S."/>
        </authorList>
    </citation>
    <scope>NUCLEOTIDE SEQUENCE [LARGE SCALE GENOMIC DNA]</scope>
    <source>
        <strain evidence="9">S6-262</strain>
    </source>
</reference>
<keyword evidence="9" id="KW-1185">Reference proteome</keyword>
<dbReference type="EMBL" id="FOCF01000002">
    <property type="protein sequence ID" value="SEM74561.1"/>
    <property type="molecule type" value="Genomic_DNA"/>
</dbReference>
<dbReference type="STRING" id="1166340.SAMN05192583_1075"/>
<evidence type="ECO:0000256" key="6">
    <source>
        <dbReference type="SAM" id="Phobius"/>
    </source>
</evidence>
<keyword evidence="2" id="KW-1003">Cell membrane</keyword>
<name>A0A1H8AUR8_9SPHN</name>
<dbReference type="InterPro" id="IPR013525">
    <property type="entry name" value="ABC2_TM"/>
</dbReference>
<sequence>MTADAHASADAPEPQGFAAAFSAEVRRLVRRRFDLALMTVLPAVLLALMAGMISPGTLTGLKVVVVDRDGGTTARAIVRSVRASSRLAVVDVTGDIGAALSAVRREQAVAVLVVPHGVGDGRPGRQPIEILYEAQFLAPGTLASTFLEVAVGTALAETKGGGGLQALTLVRRALPGVHVGLIGNPTLSLEWYLGLLLGPGILHLSVAITAIGSAGLLIRDGAFAAFARRQRARGVAAVLAGRMAPHVLAGTAWGTGWLVWLTLARGYRLEGSVWVVGVGLALLFVATASVGLLLLAVTRNVATSLSGAVIITGSALAYSGASLPINGAPLIARLWSAALPLTHYLRLQMDTVIGAAPGPLMRETAVMLLYPLIAGGGAVLLIARAGRART</sequence>
<feature type="transmembrane region" description="Helical" evidence="6">
    <location>
        <begin position="239"/>
        <end position="260"/>
    </location>
</feature>
<dbReference type="AlphaFoldDB" id="A0A1H8AUR8"/>
<feature type="transmembrane region" description="Helical" evidence="6">
    <location>
        <begin position="272"/>
        <end position="297"/>
    </location>
</feature>
<evidence type="ECO:0000256" key="5">
    <source>
        <dbReference type="ARBA" id="ARBA00023136"/>
    </source>
</evidence>
<dbReference type="Pfam" id="PF12698">
    <property type="entry name" value="ABC2_membrane_3"/>
    <property type="match status" value="1"/>
</dbReference>
<evidence type="ECO:0000256" key="1">
    <source>
        <dbReference type="ARBA" id="ARBA00004651"/>
    </source>
</evidence>
<keyword evidence="4 6" id="KW-1133">Transmembrane helix</keyword>
<feature type="domain" description="ABC-2 type transporter transmembrane" evidence="7">
    <location>
        <begin position="35"/>
        <end position="376"/>
    </location>
</feature>
<feature type="transmembrane region" description="Helical" evidence="6">
    <location>
        <begin position="304"/>
        <end position="325"/>
    </location>
</feature>
<evidence type="ECO:0000256" key="4">
    <source>
        <dbReference type="ARBA" id="ARBA00022989"/>
    </source>
</evidence>
<dbReference type="PANTHER" id="PTHR30294">
    <property type="entry name" value="MEMBRANE COMPONENT OF ABC TRANSPORTER YHHJ-RELATED"/>
    <property type="match status" value="1"/>
</dbReference>
<feature type="transmembrane region" description="Helical" evidence="6">
    <location>
        <begin position="365"/>
        <end position="383"/>
    </location>
</feature>
<dbReference type="RefSeq" id="WP_093664434.1">
    <property type="nucleotide sequence ID" value="NZ_FOCF01000002.1"/>
</dbReference>
<evidence type="ECO:0000259" key="7">
    <source>
        <dbReference type="Pfam" id="PF12698"/>
    </source>
</evidence>
<accession>A0A1H8AUR8</accession>
<organism evidence="8 9">
    <name type="scientific">Sphingomonas gellani</name>
    <dbReference type="NCBI Taxonomy" id="1166340"/>
    <lineage>
        <taxon>Bacteria</taxon>
        <taxon>Pseudomonadati</taxon>
        <taxon>Pseudomonadota</taxon>
        <taxon>Alphaproteobacteria</taxon>
        <taxon>Sphingomonadales</taxon>
        <taxon>Sphingomonadaceae</taxon>
        <taxon>Sphingomonas</taxon>
    </lineage>
</organism>